<protein>
    <submittedName>
        <fullName evidence="4">N-acetyltransferase</fullName>
    </submittedName>
</protein>
<proteinExistence type="predicted"/>
<evidence type="ECO:0000259" key="3">
    <source>
        <dbReference type="PROSITE" id="PS51186"/>
    </source>
</evidence>
<accession>A0A830GL01</accession>
<dbReference type="PROSITE" id="PS51186">
    <property type="entry name" value="GNAT"/>
    <property type="match status" value="1"/>
</dbReference>
<comment type="caution">
    <text evidence="4">The sequence shown here is derived from an EMBL/GenBank/DDBJ whole genome shotgun (WGS) entry which is preliminary data.</text>
</comment>
<dbReference type="GO" id="GO:0016747">
    <property type="term" value="F:acyltransferase activity, transferring groups other than amino-acyl groups"/>
    <property type="evidence" value="ECO:0007669"/>
    <property type="project" value="InterPro"/>
</dbReference>
<evidence type="ECO:0000256" key="1">
    <source>
        <dbReference type="ARBA" id="ARBA00022679"/>
    </source>
</evidence>
<sequence>MSPTVRQARADDYDDVVAFAEEVWADRPDTVDYIPEVFRQWVDTDGPTQHTVVAEVDGAAAGLCQAVMLTDHEAWFQGIRVDPDHRGEGLGKAMVGHLFEWARGQGATVGRNMVFSWNDAGLGQSVATGFDPDTAFRWAHPEPRDVRPDADGPAVENDPAAAWSYWTGSEGRGALSGLALDPGQPWALSELTRERLYTLADEQAVFAVKDDGTCGMAARVRETVDPTADETLAEYALGTWVDADAAASLFDAIRADAAQLDVDGTRVLIPETPRHVAEAAFVRADLADWPDFVLSADLT</sequence>
<reference evidence="4" key="2">
    <citation type="submission" date="2020-09" db="EMBL/GenBank/DDBJ databases">
        <authorList>
            <person name="Sun Q."/>
            <person name="Ohkuma M."/>
        </authorList>
    </citation>
    <scope>NUCLEOTIDE SEQUENCE</scope>
    <source>
        <strain evidence="4">JCM 17820</strain>
    </source>
</reference>
<dbReference type="CDD" id="cd04301">
    <property type="entry name" value="NAT_SF"/>
    <property type="match status" value="1"/>
</dbReference>
<dbReference type="PANTHER" id="PTHR43877">
    <property type="entry name" value="AMINOALKYLPHOSPHONATE N-ACETYLTRANSFERASE-RELATED-RELATED"/>
    <property type="match status" value="1"/>
</dbReference>
<name>A0A830GL01_9EURY</name>
<keyword evidence="5" id="KW-1185">Reference proteome</keyword>
<dbReference type="Gene3D" id="3.40.630.30">
    <property type="match status" value="1"/>
</dbReference>
<dbReference type="InterPro" id="IPR016181">
    <property type="entry name" value="Acyl_CoA_acyltransferase"/>
</dbReference>
<dbReference type="PANTHER" id="PTHR43877:SF2">
    <property type="entry name" value="AMINOALKYLPHOSPHONATE N-ACETYLTRANSFERASE-RELATED"/>
    <property type="match status" value="1"/>
</dbReference>
<keyword evidence="2" id="KW-0012">Acyltransferase</keyword>
<dbReference type="SUPFAM" id="SSF55729">
    <property type="entry name" value="Acyl-CoA N-acyltransferases (Nat)"/>
    <property type="match status" value="1"/>
</dbReference>
<dbReference type="RefSeq" id="WP_188996689.1">
    <property type="nucleotide sequence ID" value="NZ_BMOU01000002.1"/>
</dbReference>
<keyword evidence="1 4" id="KW-0808">Transferase</keyword>
<dbReference type="InterPro" id="IPR050832">
    <property type="entry name" value="Bact_Acetyltransf"/>
</dbReference>
<gene>
    <name evidence="4" type="ORF">GCM10009030_18410</name>
</gene>
<reference evidence="4" key="1">
    <citation type="journal article" date="2014" name="Int. J. Syst. Evol. Microbiol.">
        <title>Complete genome sequence of Corynebacterium casei LMG S-19264T (=DSM 44701T), isolated from a smear-ripened cheese.</title>
        <authorList>
            <consortium name="US DOE Joint Genome Institute (JGI-PGF)"/>
            <person name="Walter F."/>
            <person name="Albersmeier A."/>
            <person name="Kalinowski J."/>
            <person name="Ruckert C."/>
        </authorList>
    </citation>
    <scope>NUCLEOTIDE SEQUENCE</scope>
    <source>
        <strain evidence="4">JCM 17820</strain>
    </source>
</reference>
<dbReference type="AlphaFoldDB" id="A0A830GL01"/>
<dbReference type="InterPro" id="IPR000182">
    <property type="entry name" value="GNAT_dom"/>
</dbReference>
<evidence type="ECO:0000313" key="5">
    <source>
        <dbReference type="Proteomes" id="UP000605784"/>
    </source>
</evidence>
<dbReference type="Proteomes" id="UP000605784">
    <property type="component" value="Unassembled WGS sequence"/>
</dbReference>
<dbReference type="Pfam" id="PF00583">
    <property type="entry name" value="Acetyltransf_1"/>
    <property type="match status" value="1"/>
</dbReference>
<evidence type="ECO:0000256" key="2">
    <source>
        <dbReference type="ARBA" id="ARBA00023315"/>
    </source>
</evidence>
<organism evidence="4 5">
    <name type="scientific">Haloarcula pellucida</name>
    <dbReference type="NCBI Taxonomy" id="1427151"/>
    <lineage>
        <taxon>Archaea</taxon>
        <taxon>Methanobacteriati</taxon>
        <taxon>Methanobacteriota</taxon>
        <taxon>Stenosarchaea group</taxon>
        <taxon>Halobacteria</taxon>
        <taxon>Halobacteriales</taxon>
        <taxon>Haloarculaceae</taxon>
        <taxon>Haloarcula</taxon>
    </lineage>
</organism>
<evidence type="ECO:0000313" key="4">
    <source>
        <dbReference type="EMBL" id="GGN93233.1"/>
    </source>
</evidence>
<dbReference type="EMBL" id="BMOU01000002">
    <property type="protein sequence ID" value="GGN93233.1"/>
    <property type="molecule type" value="Genomic_DNA"/>
</dbReference>
<feature type="domain" description="N-acetyltransferase" evidence="3">
    <location>
        <begin position="3"/>
        <end position="153"/>
    </location>
</feature>